<protein>
    <submittedName>
        <fullName evidence="2">Uncharacterized protein</fullName>
    </submittedName>
</protein>
<dbReference type="AlphaFoldDB" id="A0AAV7H1Y0"/>
<reference evidence="2 3" key="1">
    <citation type="journal article" date="2021" name="Hortic Res">
        <title>Chromosome-scale assembly of the Dendrobium chrysotoxum genome enhances the understanding of orchid evolution.</title>
        <authorList>
            <person name="Zhang Y."/>
            <person name="Zhang G.Q."/>
            <person name="Zhang D."/>
            <person name="Liu X.D."/>
            <person name="Xu X.Y."/>
            <person name="Sun W.H."/>
            <person name="Yu X."/>
            <person name="Zhu X."/>
            <person name="Wang Z.W."/>
            <person name="Zhao X."/>
            <person name="Zhong W.Y."/>
            <person name="Chen H."/>
            <person name="Yin W.L."/>
            <person name="Huang T."/>
            <person name="Niu S.C."/>
            <person name="Liu Z.J."/>
        </authorList>
    </citation>
    <scope>NUCLEOTIDE SEQUENCE [LARGE SCALE GENOMIC DNA]</scope>
    <source>
        <strain evidence="2">Lindl</strain>
    </source>
</reference>
<gene>
    <name evidence="2" type="ORF">IEQ34_009397</name>
</gene>
<dbReference type="Gene3D" id="2.40.50.140">
    <property type="entry name" value="Nucleic acid-binding proteins"/>
    <property type="match status" value="1"/>
</dbReference>
<dbReference type="GO" id="GO:0005524">
    <property type="term" value="F:ATP binding"/>
    <property type="evidence" value="ECO:0007669"/>
    <property type="project" value="InterPro"/>
</dbReference>
<accession>A0AAV7H1Y0</accession>
<dbReference type="GO" id="GO:0017101">
    <property type="term" value="C:aminoacyl-tRNA synthetase multienzyme complex"/>
    <property type="evidence" value="ECO:0007669"/>
    <property type="project" value="TreeGrafter"/>
</dbReference>
<dbReference type="PANTHER" id="PTHR43450">
    <property type="entry name" value="ASPARTYL-TRNA SYNTHETASE"/>
    <property type="match status" value="1"/>
</dbReference>
<dbReference type="InterPro" id="IPR012340">
    <property type="entry name" value="NA-bd_OB-fold"/>
</dbReference>
<evidence type="ECO:0000313" key="2">
    <source>
        <dbReference type="EMBL" id="KAH0461822.1"/>
    </source>
</evidence>
<dbReference type="GO" id="GO:0004815">
    <property type="term" value="F:aspartate-tRNA ligase activity"/>
    <property type="evidence" value="ECO:0007669"/>
    <property type="project" value="InterPro"/>
</dbReference>
<dbReference type="GO" id="GO:0005829">
    <property type="term" value="C:cytosol"/>
    <property type="evidence" value="ECO:0007669"/>
    <property type="project" value="TreeGrafter"/>
</dbReference>
<dbReference type="InterPro" id="IPR012348">
    <property type="entry name" value="RNR-like"/>
</dbReference>
<dbReference type="PANTHER" id="PTHR43450:SF1">
    <property type="entry name" value="ASPARTATE--TRNA LIGASE, CYTOPLASMIC"/>
    <property type="match status" value="1"/>
</dbReference>
<dbReference type="GO" id="GO:0006422">
    <property type="term" value="P:aspartyl-tRNA aminoacylation"/>
    <property type="evidence" value="ECO:0007669"/>
    <property type="project" value="InterPro"/>
</dbReference>
<name>A0AAV7H1Y0_DENCH</name>
<dbReference type="InterPro" id="IPR004523">
    <property type="entry name" value="Asp-tRNA_synthase_2"/>
</dbReference>
<sequence>MTGPCACGEVKPNKEQAIEELLYTPSNPPLEEPLLAPNPDRLCMFPIYYPQIWEMYKKNLAGRIWTEDDLLDLKLADGTIMIRGVAQAMHALGKMMSFLVVRQITATAQCMLTVTEELVSTQMMKYVISLSRESTVDIEDGRRSCFALIPNPSRSDHCLAGVFLHLVLIFRSIPTGYLSSLSRRAEIARVPSSDPSLLFGFGSQEAQTQSLLSILRCYSASVRRRRKDCIVASLVPSLLSDFVALREEQRLHESLLPPLSHCLAPSQEV</sequence>
<organism evidence="2 3">
    <name type="scientific">Dendrobium chrysotoxum</name>
    <name type="common">Orchid</name>
    <dbReference type="NCBI Taxonomy" id="161865"/>
    <lineage>
        <taxon>Eukaryota</taxon>
        <taxon>Viridiplantae</taxon>
        <taxon>Streptophyta</taxon>
        <taxon>Embryophyta</taxon>
        <taxon>Tracheophyta</taxon>
        <taxon>Spermatophyta</taxon>
        <taxon>Magnoliopsida</taxon>
        <taxon>Liliopsida</taxon>
        <taxon>Asparagales</taxon>
        <taxon>Orchidaceae</taxon>
        <taxon>Epidendroideae</taxon>
        <taxon>Malaxideae</taxon>
        <taxon>Dendrobiinae</taxon>
        <taxon>Dendrobium</taxon>
    </lineage>
</organism>
<comment type="caution">
    <text evidence="2">The sequence shown here is derived from an EMBL/GenBank/DDBJ whole genome shotgun (WGS) entry which is preliminary data.</text>
</comment>
<dbReference type="Gene3D" id="1.10.620.20">
    <property type="entry name" value="Ribonucleotide Reductase, subunit A"/>
    <property type="match status" value="1"/>
</dbReference>
<dbReference type="GO" id="GO:0016491">
    <property type="term" value="F:oxidoreductase activity"/>
    <property type="evidence" value="ECO:0007669"/>
    <property type="project" value="InterPro"/>
</dbReference>
<dbReference type="GO" id="GO:0003723">
    <property type="term" value="F:RNA binding"/>
    <property type="evidence" value="ECO:0007669"/>
    <property type="project" value="TreeGrafter"/>
</dbReference>
<proteinExistence type="predicted"/>
<evidence type="ECO:0000256" key="1">
    <source>
        <dbReference type="ARBA" id="ARBA00022490"/>
    </source>
</evidence>
<keyword evidence="3" id="KW-1185">Reference proteome</keyword>
<dbReference type="Proteomes" id="UP000775213">
    <property type="component" value="Unassembled WGS sequence"/>
</dbReference>
<dbReference type="SUPFAM" id="SSF50249">
    <property type="entry name" value="Nucleic acid-binding proteins"/>
    <property type="match status" value="1"/>
</dbReference>
<keyword evidence="1" id="KW-0963">Cytoplasm</keyword>
<evidence type="ECO:0000313" key="3">
    <source>
        <dbReference type="Proteomes" id="UP000775213"/>
    </source>
</evidence>
<dbReference type="EMBL" id="JAGFBR010000009">
    <property type="protein sequence ID" value="KAH0461822.1"/>
    <property type="molecule type" value="Genomic_DNA"/>
</dbReference>